<gene>
    <name evidence="1" type="ORF">LS77_004045</name>
</gene>
<proteinExistence type="predicted"/>
<accession>A0A6D2C9N4</accession>
<evidence type="ECO:0000313" key="1">
    <source>
        <dbReference type="EMBL" id="TLE05207.1"/>
    </source>
</evidence>
<name>A0A6D2C9N4_9HELI</name>
<organism evidence="1 2">
    <name type="scientific">Helicobacter bilis</name>
    <dbReference type="NCBI Taxonomy" id="37372"/>
    <lineage>
        <taxon>Bacteria</taxon>
        <taxon>Pseudomonadati</taxon>
        <taxon>Campylobacterota</taxon>
        <taxon>Epsilonproteobacteria</taxon>
        <taxon>Campylobacterales</taxon>
        <taxon>Helicobacteraceae</taxon>
        <taxon>Helicobacter</taxon>
    </lineage>
</organism>
<comment type="caution">
    <text evidence="1">The sequence shown here is derived from an EMBL/GenBank/DDBJ whole genome shotgun (WGS) entry which is preliminary data.</text>
</comment>
<dbReference type="AlphaFoldDB" id="A0A6D2C9N4"/>
<protein>
    <submittedName>
        <fullName evidence="1">Uncharacterized protein</fullName>
    </submittedName>
</protein>
<sequence length="84" mass="9757">MRLKQIILIKSHYKDKWQSIEERIEDRIKAVAKSVWLPYYTKTETINSGIDLPLLNTLAKVALVGKITQILNFFLATEARRKSP</sequence>
<dbReference type="GeneID" id="60656797"/>
<dbReference type="RefSeq" id="WP_004087151.1">
    <property type="nucleotide sequence ID" value="NZ_CAOUIW010000079.1"/>
</dbReference>
<dbReference type="EMBL" id="JRPH02000009">
    <property type="protein sequence ID" value="TLE05207.1"/>
    <property type="molecule type" value="Genomic_DNA"/>
</dbReference>
<dbReference type="Proteomes" id="UP000029870">
    <property type="component" value="Unassembled WGS sequence"/>
</dbReference>
<reference evidence="1 2" key="1">
    <citation type="journal article" date="2014" name="Genome Announc.">
        <title>Draft genome sequences of eight enterohepatic helicobacter species isolated from both laboratory and wild rodents.</title>
        <authorList>
            <person name="Sheh A."/>
            <person name="Shen Z."/>
            <person name="Fox J.G."/>
        </authorList>
    </citation>
    <scope>NUCLEOTIDE SEQUENCE [LARGE SCALE GENOMIC DNA]</scope>
    <source>
        <strain evidence="1 2">Missouri</strain>
    </source>
</reference>
<evidence type="ECO:0000313" key="2">
    <source>
        <dbReference type="Proteomes" id="UP000029870"/>
    </source>
</evidence>